<dbReference type="InterPro" id="IPR017930">
    <property type="entry name" value="Myb_dom"/>
</dbReference>
<feature type="domain" description="Myb-like" evidence="8">
    <location>
        <begin position="17"/>
        <end position="83"/>
    </location>
</feature>
<feature type="region of interest" description="Disordered" evidence="7">
    <location>
        <begin position="1"/>
        <end position="25"/>
    </location>
</feature>
<feature type="domain" description="HTH myb-type" evidence="9">
    <location>
        <begin position="17"/>
        <end position="87"/>
    </location>
</feature>
<evidence type="ECO:0000259" key="9">
    <source>
        <dbReference type="PROSITE" id="PS51294"/>
    </source>
</evidence>
<dbReference type="CDD" id="cd00167">
    <property type="entry name" value="SANT"/>
    <property type="match status" value="1"/>
</dbReference>
<protein>
    <submittedName>
        <fullName evidence="10">Myb domain protein 46</fullName>
    </submittedName>
</protein>
<dbReference type="OrthoDB" id="2143914at2759"/>
<dbReference type="Pfam" id="PF00249">
    <property type="entry name" value="Myb_DNA-binding"/>
    <property type="match status" value="1"/>
</dbReference>
<dbReference type="PROSITE" id="PS51294">
    <property type="entry name" value="HTH_MYB"/>
    <property type="match status" value="1"/>
</dbReference>
<dbReference type="InterPro" id="IPR001005">
    <property type="entry name" value="SANT/Myb"/>
</dbReference>
<dbReference type="AlphaFoldDB" id="A0A7J0FW42"/>
<dbReference type="EMBL" id="BJWL01000015">
    <property type="protein sequence ID" value="GFZ02804.1"/>
    <property type="molecule type" value="Genomic_DNA"/>
</dbReference>
<evidence type="ECO:0000256" key="3">
    <source>
        <dbReference type="ARBA" id="ARBA00023015"/>
    </source>
</evidence>
<reference evidence="10 11" key="1">
    <citation type="submission" date="2019-07" db="EMBL/GenBank/DDBJ databases">
        <title>De Novo Assembly of kiwifruit Actinidia rufa.</title>
        <authorList>
            <person name="Sugita-Konishi S."/>
            <person name="Sato K."/>
            <person name="Mori E."/>
            <person name="Abe Y."/>
            <person name="Kisaki G."/>
            <person name="Hamano K."/>
            <person name="Suezawa K."/>
            <person name="Otani M."/>
            <person name="Fukuda T."/>
            <person name="Manabe T."/>
            <person name="Gomi K."/>
            <person name="Tabuchi M."/>
            <person name="Akimitsu K."/>
            <person name="Kataoka I."/>
        </authorList>
    </citation>
    <scope>NUCLEOTIDE SEQUENCE [LARGE SCALE GENOMIC DNA]</scope>
    <source>
        <strain evidence="11">cv. Fuchu</strain>
    </source>
</reference>
<accession>A0A7J0FW42</accession>
<organism evidence="10 11">
    <name type="scientific">Actinidia rufa</name>
    <dbReference type="NCBI Taxonomy" id="165716"/>
    <lineage>
        <taxon>Eukaryota</taxon>
        <taxon>Viridiplantae</taxon>
        <taxon>Streptophyta</taxon>
        <taxon>Embryophyta</taxon>
        <taxon>Tracheophyta</taxon>
        <taxon>Spermatophyta</taxon>
        <taxon>Magnoliopsida</taxon>
        <taxon>eudicotyledons</taxon>
        <taxon>Gunneridae</taxon>
        <taxon>Pentapetalae</taxon>
        <taxon>asterids</taxon>
        <taxon>Ericales</taxon>
        <taxon>Actinidiaceae</taxon>
        <taxon>Actinidia</taxon>
    </lineage>
</organism>
<comment type="caution">
    <text evidence="10">The sequence shown here is derived from an EMBL/GenBank/DDBJ whole genome shotgun (WGS) entry which is preliminary data.</text>
</comment>
<dbReference type="InterPro" id="IPR051953">
    <property type="entry name" value="Plant_SW-associated_TFs"/>
</dbReference>
<dbReference type="Gene3D" id="1.10.10.60">
    <property type="entry name" value="Homeodomain-like"/>
    <property type="match status" value="1"/>
</dbReference>
<evidence type="ECO:0000256" key="6">
    <source>
        <dbReference type="ARBA" id="ARBA00023242"/>
    </source>
</evidence>
<dbReference type="Proteomes" id="UP000585474">
    <property type="component" value="Unassembled WGS sequence"/>
</dbReference>
<comment type="subcellular location">
    <subcellularLocation>
        <location evidence="1">Nucleus</location>
    </subcellularLocation>
</comment>
<keyword evidence="3" id="KW-0805">Transcription regulation</keyword>
<dbReference type="PANTHER" id="PTHR47997:SF73">
    <property type="entry name" value="TRANSCRIPTION FACTOR MYB83-LIKE"/>
    <property type="match status" value="1"/>
</dbReference>
<evidence type="ECO:0000259" key="8">
    <source>
        <dbReference type="PROSITE" id="PS50090"/>
    </source>
</evidence>
<evidence type="ECO:0000256" key="2">
    <source>
        <dbReference type="ARBA" id="ARBA00022737"/>
    </source>
</evidence>
<gene>
    <name evidence="10" type="ORF">Acr_15g0014120</name>
</gene>
<dbReference type="SUPFAM" id="SSF46689">
    <property type="entry name" value="Homeodomain-like"/>
    <property type="match status" value="1"/>
</dbReference>
<keyword evidence="2" id="KW-0677">Repeat</keyword>
<name>A0A7J0FW42_9ERIC</name>
<evidence type="ECO:0000256" key="1">
    <source>
        <dbReference type="ARBA" id="ARBA00004123"/>
    </source>
</evidence>
<dbReference type="PANTHER" id="PTHR47997">
    <property type="entry name" value="MYB DOMAIN PROTEIN 55"/>
    <property type="match status" value="1"/>
</dbReference>
<dbReference type="InterPro" id="IPR009057">
    <property type="entry name" value="Homeodomain-like_sf"/>
</dbReference>
<dbReference type="GO" id="GO:0005634">
    <property type="term" value="C:nucleus"/>
    <property type="evidence" value="ECO:0007669"/>
    <property type="project" value="UniProtKB-SubCell"/>
</dbReference>
<evidence type="ECO:0000313" key="10">
    <source>
        <dbReference type="EMBL" id="GFZ02804.1"/>
    </source>
</evidence>
<evidence type="ECO:0000313" key="11">
    <source>
        <dbReference type="Proteomes" id="UP000585474"/>
    </source>
</evidence>
<sequence>MRKPEAMGKDNVNNNSKTKLRKGLWSPEEDEKLMNYIMLRNGGQLGCWSDIAKNAGLQRWSQIAARLPGRTDNEIKNFWNSTVKKRLKNNSTDLSSKPRDHASGRLIMSMQDHHNAMHGMVTANCFNPNFPLLDNNYDLMPYLQQVGIEDYGIVEGGVMGLERDFSIPQLESRGVVENNNAGGDYNFDEKIVNDKGFNISEGIKLEDVFGFGNHWQGENLKMGDNWDLEGLLENVSSFPYLDFHVE</sequence>
<evidence type="ECO:0000256" key="7">
    <source>
        <dbReference type="SAM" id="MobiDB-lite"/>
    </source>
</evidence>
<dbReference type="SMART" id="SM00717">
    <property type="entry name" value="SANT"/>
    <property type="match status" value="1"/>
</dbReference>
<evidence type="ECO:0000256" key="5">
    <source>
        <dbReference type="ARBA" id="ARBA00023163"/>
    </source>
</evidence>
<keyword evidence="5" id="KW-0804">Transcription</keyword>
<keyword evidence="4" id="KW-0238">DNA-binding</keyword>
<evidence type="ECO:0000256" key="4">
    <source>
        <dbReference type="ARBA" id="ARBA00023125"/>
    </source>
</evidence>
<dbReference type="GO" id="GO:0003677">
    <property type="term" value="F:DNA binding"/>
    <property type="evidence" value="ECO:0007669"/>
    <property type="project" value="UniProtKB-KW"/>
</dbReference>
<keyword evidence="11" id="KW-1185">Reference proteome</keyword>
<proteinExistence type="predicted"/>
<dbReference type="PROSITE" id="PS50090">
    <property type="entry name" value="MYB_LIKE"/>
    <property type="match status" value="1"/>
</dbReference>
<keyword evidence="6" id="KW-0539">Nucleus</keyword>